<sequence>MNKVAKYLNEHLSGEVASQDFALSQVEVDNGLLVRRPEMIVRAVNMNDIRKVMRFCSQLAEKGHVLPVFVRGCGNDETGAADE</sequence>
<organism evidence="1 2">
    <name type="scientific">Candidatus Minimicrobia naudis</name>
    <dbReference type="NCBI Taxonomy" id="2841263"/>
    <lineage>
        <taxon>Bacteria</taxon>
        <taxon>Candidatus Saccharimonadota</taxon>
        <taxon>Candidatus Saccharimonadota incertae sedis</taxon>
        <taxon>Candidatus Minimicrobia</taxon>
    </lineage>
</organism>
<reference evidence="1" key="1">
    <citation type="submission" date="2021-06" db="EMBL/GenBank/DDBJ databases">
        <title>An adapted protocol for Saccharibacteria cultivation: two new species join this phylum of Candidate Phyla Radiations.</title>
        <authorList>
            <person name="Ibrahim A."/>
            <person name="Maatouk M."/>
            <person name="Zgheib R."/>
            <person name="Haddad G."/>
            <person name="Bou Khalil J."/>
            <person name="Raoult D."/>
            <person name="Bittar F."/>
        </authorList>
    </citation>
    <scope>NUCLEOTIDE SEQUENCE</scope>
    <source>
        <strain evidence="1">IHU1</strain>
    </source>
</reference>
<keyword evidence="2" id="KW-1185">Reference proteome</keyword>
<evidence type="ECO:0000313" key="1">
    <source>
        <dbReference type="EMBL" id="QWQ31912.1"/>
    </source>
</evidence>
<evidence type="ECO:0000313" key="2">
    <source>
        <dbReference type="Proteomes" id="UP000679129"/>
    </source>
</evidence>
<dbReference type="EMBL" id="CP076460">
    <property type="protein sequence ID" value="QWQ31912.1"/>
    <property type="molecule type" value="Genomic_DNA"/>
</dbReference>
<name>A0A8F1MAR4_9BACT</name>
<dbReference type="AlphaFoldDB" id="A0A8F1MAR4"/>
<gene>
    <name evidence="1" type="ORF">KOY48_03230</name>
</gene>
<dbReference type="KEGG" id="mnd:KOY48_03230"/>
<accession>A0A8F1MAR4</accession>
<dbReference type="Gene3D" id="3.30.43.10">
    <property type="entry name" value="Uridine Diphospho-n-acetylenolpyruvylglucosamine Reductase, domain 2"/>
    <property type="match status" value="1"/>
</dbReference>
<proteinExistence type="predicted"/>
<dbReference type="InterPro" id="IPR016167">
    <property type="entry name" value="FAD-bd_PCMH_sub1"/>
</dbReference>
<dbReference type="Proteomes" id="UP000679129">
    <property type="component" value="Chromosome"/>
</dbReference>
<protein>
    <submittedName>
        <fullName evidence="1">Uncharacterized protein</fullName>
    </submittedName>
</protein>